<dbReference type="InterPro" id="IPR018060">
    <property type="entry name" value="HTH_AraC"/>
</dbReference>
<accession>A0A7G5C141</accession>
<keyword evidence="3" id="KW-0804">Transcription</keyword>
<feature type="domain" description="HTH araC/xylS-type" evidence="4">
    <location>
        <begin position="203"/>
        <end position="301"/>
    </location>
</feature>
<dbReference type="RefSeq" id="WP_182299153.1">
    <property type="nucleotide sequence ID" value="NZ_CP041969.1"/>
</dbReference>
<dbReference type="EMBL" id="CP041969">
    <property type="protein sequence ID" value="QMV42925.1"/>
    <property type="molecule type" value="Genomic_DNA"/>
</dbReference>
<dbReference type="Proteomes" id="UP000515679">
    <property type="component" value="Chromosome"/>
</dbReference>
<gene>
    <name evidence="5" type="ORF">FPL14_18335</name>
</gene>
<protein>
    <submittedName>
        <fullName evidence="5">Helix-turn-helix domain-containing protein</fullName>
    </submittedName>
</protein>
<keyword evidence="1" id="KW-0805">Transcription regulation</keyword>
<dbReference type="PROSITE" id="PS01124">
    <property type="entry name" value="HTH_ARAC_FAMILY_2"/>
    <property type="match status" value="1"/>
</dbReference>
<dbReference type="AlphaFoldDB" id="A0A7G5C141"/>
<evidence type="ECO:0000313" key="6">
    <source>
        <dbReference type="Proteomes" id="UP000515679"/>
    </source>
</evidence>
<dbReference type="SUPFAM" id="SSF46689">
    <property type="entry name" value="Homeodomain-like"/>
    <property type="match status" value="1"/>
</dbReference>
<reference evidence="5 6" key="1">
    <citation type="submission" date="2019-07" db="EMBL/GenBank/DDBJ databases">
        <authorList>
            <person name="Kim J.K."/>
            <person name="Cheong H.-M."/>
            <person name="Choi Y."/>
            <person name="Hwang K.J."/>
            <person name="Lee S."/>
            <person name="Choi C."/>
        </authorList>
    </citation>
    <scope>NUCLEOTIDE SEQUENCE [LARGE SCALE GENOMIC DNA]</scope>
    <source>
        <strain evidence="5 6">KS 22</strain>
    </source>
</reference>
<dbReference type="SMART" id="SM00342">
    <property type="entry name" value="HTH_ARAC"/>
    <property type="match status" value="1"/>
</dbReference>
<dbReference type="Pfam" id="PF12833">
    <property type="entry name" value="HTH_18"/>
    <property type="match status" value="1"/>
</dbReference>
<dbReference type="InterPro" id="IPR009057">
    <property type="entry name" value="Homeodomain-like_sf"/>
</dbReference>
<dbReference type="GO" id="GO:0003700">
    <property type="term" value="F:DNA-binding transcription factor activity"/>
    <property type="evidence" value="ECO:0007669"/>
    <property type="project" value="InterPro"/>
</dbReference>
<dbReference type="PANTHER" id="PTHR43280">
    <property type="entry name" value="ARAC-FAMILY TRANSCRIPTIONAL REGULATOR"/>
    <property type="match status" value="1"/>
</dbReference>
<keyword evidence="6" id="KW-1185">Reference proteome</keyword>
<evidence type="ECO:0000256" key="3">
    <source>
        <dbReference type="ARBA" id="ARBA00023163"/>
    </source>
</evidence>
<organism evidence="5 6">
    <name type="scientific">Cohnella cholangitidis</name>
    <dbReference type="NCBI Taxonomy" id="2598458"/>
    <lineage>
        <taxon>Bacteria</taxon>
        <taxon>Bacillati</taxon>
        <taxon>Bacillota</taxon>
        <taxon>Bacilli</taxon>
        <taxon>Bacillales</taxon>
        <taxon>Paenibacillaceae</taxon>
        <taxon>Cohnella</taxon>
    </lineage>
</organism>
<evidence type="ECO:0000259" key="4">
    <source>
        <dbReference type="PROSITE" id="PS01124"/>
    </source>
</evidence>
<dbReference type="Gene3D" id="1.10.10.60">
    <property type="entry name" value="Homeodomain-like"/>
    <property type="match status" value="2"/>
</dbReference>
<dbReference type="KEGG" id="cchl:FPL14_18335"/>
<evidence type="ECO:0000313" key="5">
    <source>
        <dbReference type="EMBL" id="QMV42925.1"/>
    </source>
</evidence>
<evidence type="ECO:0000256" key="2">
    <source>
        <dbReference type="ARBA" id="ARBA00023125"/>
    </source>
</evidence>
<evidence type="ECO:0000256" key="1">
    <source>
        <dbReference type="ARBA" id="ARBA00023015"/>
    </source>
</evidence>
<dbReference type="GO" id="GO:0043565">
    <property type="term" value="F:sequence-specific DNA binding"/>
    <property type="evidence" value="ECO:0007669"/>
    <property type="project" value="InterPro"/>
</dbReference>
<keyword evidence="2" id="KW-0238">DNA-binding</keyword>
<dbReference type="PANTHER" id="PTHR43280:SF2">
    <property type="entry name" value="HTH-TYPE TRANSCRIPTIONAL REGULATOR EXSA"/>
    <property type="match status" value="1"/>
</dbReference>
<proteinExistence type="predicted"/>
<sequence length="307" mass="35796">MQLSAVGLHHHSGYAHPMWIRDDNDDQLNLGLHERYHLLLVMEGTGICEVGGIAFPIVSPAFICLNERESIVLLADSYMKSRSIYFHPNLVNDRFKLDLSQEDVSEFTVRDNQDLWYLDPFRKRQVTEYRYNPNIVPVDPSIAKHAEYLLDETRRQLTEQPDGQWPCRSRSILMELLTLLRRPYSDALPMIQPIPGAAAEALRPVILYLHMNYKQKIKIEDLTKHFHTNKTTLNQQFKLSTGLSIMSYLNSVRMQMAGYMLRNTLLPSEEVMNRVGLRDNAHFIRTFRKHSGYSPAEFRNLYCRMPQ</sequence>
<name>A0A7G5C141_9BACL</name>